<dbReference type="EMBL" id="WIXE01023901">
    <property type="protein sequence ID" value="KAK5966088.1"/>
    <property type="molecule type" value="Genomic_DNA"/>
</dbReference>
<evidence type="ECO:0000313" key="1">
    <source>
        <dbReference type="EMBL" id="KAK5966088.1"/>
    </source>
</evidence>
<dbReference type="Proteomes" id="UP001331761">
    <property type="component" value="Unassembled WGS sequence"/>
</dbReference>
<dbReference type="Pfam" id="PF05380">
    <property type="entry name" value="Peptidase_A17"/>
    <property type="match status" value="1"/>
</dbReference>
<organism evidence="1 3">
    <name type="scientific">Trichostrongylus colubriformis</name>
    <name type="common">Black scour worm</name>
    <dbReference type="NCBI Taxonomy" id="6319"/>
    <lineage>
        <taxon>Eukaryota</taxon>
        <taxon>Metazoa</taxon>
        <taxon>Ecdysozoa</taxon>
        <taxon>Nematoda</taxon>
        <taxon>Chromadorea</taxon>
        <taxon>Rhabditida</taxon>
        <taxon>Rhabditina</taxon>
        <taxon>Rhabditomorpha</taxon>
        <taxon>Strongyloidea</taxon>
        <taxon>Trichostrongylidae</taxon>
        <taxon>Trichostrongylus</taxon>
    </lineage>
</organism>
<dbReference type="PANTHER" id="PTHR47331">
    <property type="entry name" value="PHD-TYPE DOMAIN-CONTAINING PROTEIN"/>
    <property type="match status" value="1"/>
</dbReference>
<dbReference type="EMBL" id="WIXE01004322">
    <property type="protein sequence ID" value="KAK5983155.1"/>
    <property type="molecule type" value="Genomic_DNA"/>
</dbReference>
<reference evidence="1 3" key="1">
    <citation type="submission" date="2019-10" db="EMBL/GenBank/DDBJ databases">
        <title>Assembly and Annotation for the nematode Trichostrongylus colubriformis.</title>
        <authorList>
            <person name="Martin J."/>
        </authorList>
    </citation>
    <scope>NUCLEOTIDE SEQUENCE [LARGE SCALE GENOMIC DNA]</scope>
    <source>
        <strain evidence="1">G859</strain>
        <tissue evidence="1">Whole worm</tissue>
    </source>
</reference>
<protein>
    <submittedName>
        <fullName evidence="1">Uncharacterized protein</fullName>
    </submittedName>
</protein>
<dbReference type="InterPro" id="IPR008042">
    <property type="entry name" value="Retrotrans_Pao"/>
</dbReference>
<gene>
    <name evidence="2" type="ORF">GCK32_001360</name>
    <name evidence="1" type="ORF">GCK32_020635</name>
</gene>
<name>A0AAN8F6R3_TRICO</name>
<accession>A0AAN8F6R3</accession>
<dbReference type="AlphaFoldDB" id="A0AAN8F6R3"/>
<evidence type="ECO:0000313" key="2">
    <source>
        <dbReference type="EMBL" id="KAK5983155.1"/>
    </source>
</evidence>
<sequence>MNLRDYLSNSVSVNNSIEEPDRAKSTEIKVLGIHWNAIKDTITLRCITKHFNKISKRTVLSQINGYCYDPLGLLSPLMTPAKIFLQNLHKKKYGWDDSLSEEDTNTWKSIMADIDGFEVTLPRKVVEKDGTTKHTLSIFVDSSKRAYACCIDM</sequence>
<comment type="caution">
    <text evidence="1">The sequence shown here is derived from an EMBL/GenBank/DDBJ whole genome shotgun (WGS) entry which is preliminary data.</text>
</comment>
<proteinExistence type="predicted"/>
<keyword evidence="3" id="KW-1185">Reference proteome</keyword>
<evidence type="ECO:0000313" key="3">
    <source>
        <dbReference type="Proteomes" id="UP001331761"/>
    </source>
</evidence>